<name>A0A6J7C3X2_9ZZZZ</name>
<dbReference type="EMBL" id="CAESAI010000066">
    <property type="protein sequence ID" value="CAB4345085.1"/>
    <property type="molecule type" value="Genomic_DNA"/>
</dbReference>
<evidence type="ECO:0000313" key="7">
    <source>
        <dbReference type="EMBL" id="CAB5049270.1"/>
    </source>
</evidence>
<gene>
    <name evidence="3" type="ORF">UFOPK2824_00348</name>
    <name evidence="4" type="ORF">UFOPK3037_00167</name>
    <name evidence="5" type="ORF">UFOPK3278_01372</name>
    <name evidence="2" type="ORF">UFOPK3406_01450</name>
    <name evidence="1" type="ORF">UFOPK3925_00537</name>
    <name evidence="6" type="ORF">UFOPK4097_00536</name>
    <name evidence="7" type="ORF">UFOPK4301_00759</name>
</gene>
<reference evidence="5" key="1">
    <citation type="submission" date="2020-05" db="EMBL/GenBank/DDBJ databases">
        <authorList>
            <person name="Chiriac C."/>
            <person name="Salcher M."/>
            <person name="Ghai R."/>
            <person name="Kavagutti S V."/>
        </authorList>
    </citation>
    <scope>NUCLEOTIDE SEQUENCE</scope>
</reference>
<evidence type="ECO:0000313" key="6">
    <source>
        <dbReference type="EMBL" id="CAB5014671.1"/>
    </source>
</evidence>
<evidence type="ECO:0000313" key="4">
    <source>
        <dbReference type="EMBL" id="CAB4794431.1"/>
    </source>
</evidence>
<evidence type="ECO:0000313" key="2">
    <source>
        <dbReference type="EMBL" id="CAB4345085.1"/>
    </source>
</evidence>
<dbReference type="EMBL" id="CAFBIX010000089">
    <property type="protein sequence ID" value="CAB4850999.1"/>
    <property type="molecule type" value="Genomic_DNA"/>
</dbReference>
<organism evidence="5">
    <name type="scientific">freshwater metagenome</name>
    <dbReference type="NCBI Taxonomy" id="449393"/>
    <lineage>
        <taxon>unclassified sequences</taxon>
        <taxon>metagenomes</taxon>
        <taxon>ecological metagenomes</taxon>
    </lineage>
</organism>
<dbReference type="EMBL" id="CAFAAO010000002">
    <property type="protein sequence ID" value="CAB4794431.1"/>
    <property type="molecule type" value="Genomic_DNA"/>
</dbReference>
<proteinExistence type="predicted"/>
<dbReference type="AlphaFoldDB" id="A0A6J7C3X2"/>
<dbReference type="EMBL" id="CAESAD010000001">
    <property type="protein sequence ID" value="CAB4335030.1"/>
    <property type="molecule type" value="Genomic_DNA"/>
</dbReference>
<sequence>MDTPRPSLADIPSMNDMIALYEKVLSELDSAISTQRKFASDDKSPVTN</sequence>
<dbReference type="EMBL" id="CAFBPK010000005">
    <property type="protein sequence ID" value="CAB5014671.1"/>
    <property type="molecule type" value="Genomic_DNA"/>
</dbReference>
<evidence type="ECO:0000313" key="3">
    <source>
        <dbReference type="EMBL" id="CAB4744246.1"/>
    </source>
</evidence>
<evidence type="ECO:0000313" key="1">
    <source>
        <dbReference type="EMBL" id="CAB4335030.1"/>
    </source>
</evidence>
<accession>A0A6J7C3X2</accession>
<dbReference type="EMBL" id="CAEZZD010000033">
    <property type="protein sequence ID" value="CAB4744246.1"/>
    <property type="molecule type" value="Genomic_DNA"/>
</dbReference>
<dbReference type="EMBL" id="CAFBQG010000081">
    <property type="protein sequence ID" value="CAB5049270.1"/>
    <property type="molecule type" value="Genomic_DNA"/>
</dbReference>
<protein>
    <submittedName>
        <fullName evidence="5">Unannotated protein</fullName>
    </submittedName>
</protein>
<evidence type="ECO:0000313" key="5">
    <source>
        <dbReference type="EMBL" id="CAB4850999.1"/>
    </source>
</evidence>